<keyword evidence="1" id="KW-0472">Membrane</keyword>
<evidence type="ECO:0000256" key="1">
    <source>
        <dbReference type="SAM" id="Phobius"/>
    </source>
</evidence>
<keyword evidence="1" id="KW-0812">Transmembrane</keyword>
<evidence type="ECO:0000313" key="3">
    <source>
        <dbReference type="Proteomes" id="UP000807769"/>
    </source>
</evidence>
<keyword evidence="1" id="KW-1133">Transmembrane helix</keyword>
<reference evidence="2" key="1">
    <citation type="journal article" date="2020" name="New Phytol.">
        <title>Comparative genomics reveals dynamic genome evolution in host specialist ectomycorrhizal fungi.</title>
        <authorList>
            <person name="Lofgren L.A."/>
            <person name="Nguyen N.H."/>
            <person name="Vilgalys R."/>
            <person name="Ruytinx J."/>
            <person name="Liao H.L."/>
            <person name="Branco S."/>
            <person name="Kuo A."/>
            <person name="LaButti K."/>
            <person name="Lipzen A."/>
            <person name="Andreopoulos W."/>
            <person name="Pangilinan J."/>
            <person name="Riley R."/>
            <person name="Hundley H."/>
            <person name="Na H."/>
            <person name="Barry K."/>
            <person name="Grigoriev I.V."/>
            <person name="Stajich J.E."/>
            <person name="Kennedy P.G."/>
        </authorList>
    </citation>
    <scope>NUCLEOTIDE SEQUENCE</scope>
    <source>
        <strain evidence="2">MN1</strain>
    </source>
</reference>
<gene>
    <name evidence="2" type="ORF">BJ212DRAFT_1304674</name>
</gene>
<dbReference type="RefSeq" id="XP_041186424.1">
    <property type="nucleotide sequence ID" value="XM_041333655.1"/>
</dbReference>
<accession>A0A9P7DUA2</accession>
<dbReference type="Proteomes" id="UP000807769">
    <property type="component" value="Unassembled WGS sequence"/>
</dbReference>
<name>A0A9P7DUA2_9AGAM</name>
<keyword evidence="3" id="KW-1185">Reference proteome</keyword>
<comment type="caution">
    <text evidence="2">The sequence shown here is derived from an EMBL/GenBank/DDBJ whole genome shotgun (WGS) entry which is preliminary data.</text>
</comment>
<feature type="transmembrane region" description="Helical" evidence="1">
    <location>
        <begin position="54"/>
        <end position="78"/>
    </location>
</feature>
<proteinExistence type="predicted"/>
<organism evidence="2 3">
    <name type="scientific">Suillus subaureus</name>
    <dbReference type="NCBI Taxonomy" id="48587"/>
    <lineage>
        <taxon>Eukaryota</taxon>
        <taxon>Fungi</taxon>
        <taxon>Dikarya</taxon>
        <taxon>Basidiomycota</taxon>
        <taxon>Agaricomycotina</taxon>
        <taxon>Agaricomycetes</taxon>
        <taxon>Agaricomycetidae</taxon>
        <taxon>Boletales</taxon>
        <taxon>Suillineae</taxon>
        <taxon>Suillaceae</taxon>
        <taxon>Suillus</taxon>
    </lineage>
</organism>
<dbReference type="GeneID" id="64627672"/>
<sequence>MGTTTLSPNSHKLFSLCHWTARNIQISNLIMGTMTLSKNSHKLFSLCHQMARNIMIMIILNFLWQMVTTNWLAAVVMISSLPRGAMLGNYGQLPFGYQLGVNTLENVKVAASTAMITDIFNKSLFLTVKELMDIVMAMVDKTITQYLVEVKIRRQPTHIEDESLWTGPQHIKDQAGDDKFTHC</sequence>
<dbReference type="EMBL" id="JABBWG010000071">
    <property type="protein sequence ID" value="KAG1803107.1"/>
    <property type="molecule type" value="Genomic_DNA"/>
</dbReference>
<dbReference type="AlphaFoldDB" id="A0A9P7DUA2"/>
<evidence type="ECO:0000313" key="2">
    <source>
        <dbReference type="EMBL" id="KAG1803107.1"/>
    </source>
</evidence>
<protein>
    <submittedName>
        <fullName evidence="2">Uncharacterized protein</fullName>
    </submittedName>
</protein>